<reference evidence="6" key="1">
    <citation type="journal article" date="2018" name="Front. Microbiol.">
        <title>Genome-Based Analysis Reveals the Taxonomy and Diversity of the Family Idiomarinaceae.</title>
        <authorList>
            <person name="Liu Y."/>
            <person name="Lai Q."/>
            <person name="Shao Z."/>
        </authorList>
    </citation>
    <scope>NUCLEOTIDE SEQUENCE [LARGE SCALE GENOMIC DNA]</scope>
    <source>
        <strain evidence="6">c121</strain>
    </source>
</reference>
<dbReference type="PANTHER" id="PTHR30332">
    <property type="entry name" value="PROBABLE GENERAL SECRETION PATHWAY PROTEIN D"/>
    <property type="match status" value="1"/>
</dbReference>
<protein>
    <submittedName>
        <fullName evidence="5">Uncharacterized protein</fullName>
    </submittedName>
</protein>
<comment type="caution">
    <text evidence="5">The sequence shown here is derived from an EMBL/GenBank/DDBJ whole genome shotgun (WGS) entry which is preliminary data.</text>
</comment>
<dbReference type="PANTHER" id="PTHR30332:SF17">
    <property type="entry name" value="TYPE IV PILIATION SYSTEM PROTEIN DR_0774-RELATED"/>
    <property type="match status" value="1"/>
</dbReference>
<dbReference type="GO" id="GO:0009279">
    <property type="term" value="C:cell outer membrane"/>
    <property type="evidence" value="ECO:0007669"/>
    <property type="project" value="UniProtKB-SubCell"/>
</dbReference>
<proteinExistence type="inferred from homology"/>
<sequence>MGTFLIWLGMSLSAAATTHELRLYESLVLPLHGTTEVVVNRPDVLDYQKIEQDQLVITGKQVGEAEVLFFAKGVLQQRAMVRILPKLEPRLRLSLSNLQRRLPELKAETQENGIIVLSGSIAARHRAEVTALLEAFPRLVSQLDWQPEAAPTMLVLELYIAEVKRSYARRFGVRWPTAINGPLLENASDWFHLPFSAQATLDTLEREGHAQVLAAPKLSAINGGNAQFLVGGEFPIPQVSLHGLQDITFRPYGVQLEIAPQLLADGKVQASLSAELSSIDPATSVNGVPGLLARKVASTFVLPLGETLVLSGLIQHEQSSQTDRFPELHALPILGALFRSTQFQNAETDLVIMVTPRLAVSEAEAQQTSERLQHDVKLFHRAVGCSGLYDPVWQE</sequence>
<dbReference type="Proteomes" id="UP000287022">
    <property type="component" value="Unassembled WGS sequence"/>
</dbReference>
<comment type="subcellular location">
    <subcellularLocation>
        <location evidence="1">Cell outer membrane</location>
    </subcellularLocation>
</comment>
<dbReference type="GO" id="GO:0009306">
    <property type="term" value="P:protein secretion"/>
    <property type="evidence" value="ECO:0007669"/>
    <property type="project" value="InterPro"/>
</dbReference>
<dbReference type="InterPro" id="IPR004846">
    <property type="entry name" value="T2SS/T3SS_dom"/>
</dbReference>
<dbReference type="GO" id="GO:0015627">
    <property type="term" value="C:type II protein secretion system complex"/>
    <property type="evidence" value="ECO:0007669"/>
    <property type="project" value="TreeGrafter"/>
</dbReference>
<evidence type="ECO:0000259" key="3">
    <source>
        <dbReference type="Pfam" id="PF00263"/>
    </source>
</evidence>
<feature type="domain" description="Type II/III secretion system secretin-like" evidence="3">
    <location>
        <begin position="204"/>
        <end position="358"/>
    </location>
</feature>
<dbReference type="RefSeq" id="WP_026861030.1">
    <property type="nucleotide sequence ID" value="NZ_JAHVIQ010000006.1"/>
</dbReference>
<gene>
    <name evidence="5" type="ORF">CWI80_11935</name>
</gene>
<evidence type="ECO:0000256" key="1">
    <source>
        <dbReference type="ARBA" id="ARBA00004442"/>
    </source>
</evidence>
<dbReference type="AlphaFoldDB" id="A0A432YZM9"/>
<dbReference type="Pfam" id="PF00263">
    <property type="entry name" value="Secretin"/>
    <property type="match status" value="1"/>
</dbReference>
<evidence type="ECO:0000313" key="6">
    <source>
        <dbReference type="Proteomes" id="UP000287022"/>
    </source>
</evidence>
<dbReference type="InterPro" id="IPR032789">
    <property type="entry name" value="T2SS-T3SS_pil_N"/>
</dbReference>
<accession>A0A432YZM9</accession>
<dbReference type="STRING" id="1122124.GCA_000423165_02343"/>
<organism evidence="5 6">
    <name type="scientific">Pseudidiomarina sediminum</name>
    <dbReference type="NCBI Taxonomy" id="431675"/>
    <lineage>
        <taxon>Bacteria</taxon>
        <taxon>Pseudomonadati</taxon>
        <taxon>Pseudomonadota</taxon>
        <taxon>Gammaproteobacteria</taxon>
        <taxon>Alteromonadales</taxon>
        <taxon>Idiomarinaceae</taxon>
        <taxon>Pseudidiomarina</taxon>
    </lineage>
</organism>
<dbReference type="EMBL" id="PIQE01000005">
    <property type="protein sequence ID" value="RUO69347.1"/>
    <property type="molecule type" value="Genomic_DNA"/>
</dbReference>
<dbReference type="PRINTS" id="PR01337">
    <property type="entry name" value="TYPE3OMGPROT"/>
</dbReference>
<evidence type="ECO:0000256" key="2">
    <source>
        <dbReference type="RuleBase" id="RU004003"/>
    </source>
</evidence>
<evidence type="ECO:0000313" key="5">
    <source>
        <dbReference type="EMBL" id="RUO69347.1"/>
    </source>
</evidence>
<feature type="domain" description="Pilus formation protein N-terminal" evidence="4">
    <location>
        <begin position="24"/>
        <end position="72"/>
    </location>
</feature>
<comment type="similarity">
    <text evidence="2">Belongs to the bacterial secretin family.</text>
</comment>
<keyword evidence="6" id="KW-1185">Reference proteome</keyword>
<dbReference type="Pfam" id="PF13629">
    <property type="entry name" value="T2SS-T3SS_pil_N"/>
    <property type="match status" value="1"/>
</dbReference>
<name>A0A432YZM9_9GAMM</name>
<dbReference type="InterPro" id="IPR050810">
    <property type="entry name" value="Bact_Secretion_Sys_Channel"/>
</dbReference>
<evidence type="ECO:0000259" key="4">
    <source>
        <dbReference type="Pfam" id="PF13629"/>
    </source>
</evidence>
<dbReference type="InterPro" id="IPR003522">
    <property type="entry name" value="T3SS_OM_pore_YscC"/>
</dbReference>